<dbReference type="EMBL" id="CM042021">
    <property type="protein sequence ID" value="KAI3819776.1"/>
    <property type="molecule type" value="Genomic_DNA"/>
</dbReference>
<evidence type="ECO:0000313" key="2">
    <source>
        <dbReference type="Proteomes" id="UP001056120"/>
    </source>
</evidence>
<name>A0ACB9JJ70_9ASTR</name>
<protein>
    <submittedName>
        <fullName evidence="1">Uncharacterized protein</fullName>
    </submittedName>
</protein>
<reference evidence="1 2" key="2">
    <citation type="journal article" date="2022" name="Mol. Ecol. Resour.">
        <title>The genomes of chicory, endive, great burdock and yacon provide insights into Asteraceae paleo-polyploidization history and plant inulin production.</title>
        <authorList>
            <person name="Fan W."/>
            <person name="Wang S."/>
            <person name="Wang H."/>
            <person name="Wang A."/>
            <person name="Jiang F."/>
            <person name="Liu H."/>
            <person name="Zhao H."/>
            <person name="Xu D."/>
            <person name="Zhang Y."/>
        </authorList>
    </citation>
    <scope>NUCLEOTIDE SEQUENCE [LARGE SCALE GENOMIC DNA]</scope>
    <source>
        <strain evidence="2">cv. Yunnan</strain>
        <tissue evidence="1">Leaves</tissue>
    </source>
</reference>
<comment type="caution">
    <text evidence="1">The sequence shown here is derived from an EMBL/GenBank/DDBJ whole genome shotgun (WGS) entry which is preliminary data.</text>
</comment>
<sequence>MQQIDSKSLPPVAFNHRKTVCETLMDRHGDTTEDSDIPDSTVVEVPSDFPPESFWLSKDVEFDWFDRNAFLERKESTRGNFISANSNPAVNPSHSNSSSQRYSVKSKAPIIGLPKSQKTTFVELKCRQCKPANVRLFPKQLYSVGKAPATVPVTEPSSPKVSCIGRVRSKRCPSRRKASVQAVEPVKSASQRSGTGRAQKAGLTSRIVSFFRSEGGLRRKNSKSSSEKVKKPAERSGSRRICVTVKPVNSEPGTPSELAGLGGMIRFASVRRSDYWGGSENDDVAGRH</sequence>
<reference evidence="2" key="1">
    <citation type="journal article" date="2022" name="Mol. Ecol. Resour.">
        <title>The genomes of chicory, endive, great burdock and yacon provide insights into Asteraceae palaeo-polyploidization history and plant inulin production.</title>
        <authorList>
            <person name="Fan W."/>
            <person name="Wang S."/>
            <person name="Wang H."/>
            <person name="Wang A."/>
            <person name="Jiang F."/>
            <person name="Liu H."/>
            <person name="Zhao H."/>
            <person name="Xu D."/>
            <person name="Zhang Y."/>
        </authorList>
    </citation>
    <scope>NUCLEOTIDE SEQUENCE [LARGE SCALE GENOMIC DNA]</scope>
    <source>
        <strain evidence="2">cv. Yunnan</strain>
    </source>
</reference>
<accession>A0ACB9JJ70</accession>
<organism evidence="1 2">
    <name type="scientific">Smallanthus sonchifolius</name>
    <dbReference type="NCBI Taxonomy" id="185202"/>
    <lineage>
        <taxon>Eukaryota</taxon>
        <taxon>Viridiplantae</taxon>
        <taxon>Streptophyta</taxon>
        <taxon>Embryophyta</taxon>
        <taxon>Tracheophyta</taxon>
        <taxon>Spermatophyta</taxon>
        <taxon>Magnoliopsida</taxon>
        <taxon>eudicotyledons</taxon>
        <taxon>Gunneridae</taxon>
        <taxon>Pentapetalae</taxon>
        <taxon>asterids</taxon>
        <taxon>campanulids</taxon>
        <taxon>Asterales</taxon>
        <taxon>Asteraceae</taxon>
        <taxon>Asteroideae</taxon>
        <taxon>Heliantheae alliance</taxon>
        <taxon>Millerieae</taxon>
        <taxon>Smallanthus</taxon>
    </lineage>
</organism>
<proteinExistence type="predicted"/>
<evidence type="ECO:0000313" key="1">
    <source>
        <dbReference type="EMBL" id="KAI3819776.1"/>
    </source>
</evidence>
<keyword evidence="2" id="KW-1185">Reference proteome</keyword>
<dbReference type="Proteomes" id="UP001056120">
    <property type="component" value="Linkage Group LG04"/>
</dbReference>
<gene>
    <name evidence="1" type="ORF">L1987_13626</name>
</gene>